<gene>
    <name evidence="2" type="ORF">UFOPK2958_01099</name>
</gene>
<sequence>MVGAILAASIATMTAAQATSFASLPTPGTPKQVAEAVALSTSIQSIPANLTPKLTQAGLVTFTNTALGSKCTATCSWGKENAKPLVILFGDSHAYMWAPAVARAVLAAHGRLILYSSMGCVVAKLHLYGKWGNPNAYNTGCDTWRTKTIKKIQSKKPALVVLAERTSYILSGPNTMVTDAAFRTGLATSMTEIKRSGAKLLMLGDNPPFANYLDPTGCVAQHPTAVQQCATPIRASAALWRDRHSAEASVAAANGVTFFDSSKWICAKKSCSPIIGNMIAYRDWSHISTTYSAYLSKVIGEAMRGLY</sequence>
<accession>A0A6J6X1I0</accession>
<dbReference type="InterPro" id="IPR036514">
    <property type="entry name" value="SGNH_hydro_sf"/>
</dbReference>
<dbReference type="AlphaFoldDB" id="A0A6J6X1I0"/>
<name>A0A6J6X1I0_9ZZZZ</name>
<dbReference type="InterPro" id="IPR043968">
    <property type="entry name" value="SGNH"/>
</dbReference>
<dbReference type="Gene3D" id="3.40.50.1110">
    <property type="entry name" value="SGNH hydrolase"/>
    <property type="match status" value="1"/>
</dbReference>
<evidence type="ECO:0000259" key="1">
    <source>
        <dbReference type="Pfam" id="PF19040"/>
    </source>
</evidence>
<evidence type="ECO:0000313" key="2">
    <source>
        <dbReference type="EMBL" id="CAB4789935.1"/>
    </source>
</evidence>
<protein>
    <submittedName>
        <fullName evidence="2">Unannotated protein</fullName>
    </submittedName>
</protein>
<proteinExistence type="predicted"/>
<dbReference type="EMBL" id="CAFAAB010000134">
    <property type="protein sequence ID" value="CAB4789935.1"/>
    <property type="molecule type" value="Genomic_DNA"/>
</dbReference>
<feature type="domain" description="SGNH" evidence="1">
    <location>
        <begin position="73"/>
        <end position="299"/>
    </location>
</feature>
<dbReference type="Pfam" id="PF19040">
    <property type="entry name" value="SGNH"/>
    <property type="match status" value="1"/>
</dbReference>
<reference evidence="2" key="1">
    <citation type="submission" date="2020-05" db="EMBL/GenBank/DDBJ databases">
        <authorList>
            <person name="Chiriac C."/>
            <person name="Salcher M."/>
            <person name="Ghai R."/>
            <person name="Kavagutti S V."/>
        </authorList>
    </citation>
    <scope>NUCLEOTIDE SEQUENCE</scope>
</reference>
<organism evidence="2">
    <name type="scientific">freshwater metagenome</name>
    <dbReference type="NCBI Taxonomy" id="449393"/>
    <lineage>
        <taxon>unclassified sequences</taxon>
        <taxon>metagenomes</taxon>
        <taxon>ecological metagenomes</taxon>
    </lineage>
</organism>